<dbReference type="AlphaFoldDB" id="A0AAV7QMI7"/>
<gene>
    <name evidence="2" type="ORF">NDU88_008017</name>
</gene>
<organism evidence="2 3">
    <name type="scientific">Pleurodeles waltl</name>
    <name type="common">Iberian ribbed newt</name>
    <dbReference type="NCBI Taxonomy" id="8319"/>
    <lineage>
        <taxon>Eukaryota</taxon>
        <taxon>Metazoa</taxon>
        <taxon>Chordata</taxon>
        <taxon>Craniata</taxon>
        <taxon>Vertebrata</taxon>
        <taxon>Euteleostomi</taxon>
        <taxon>Amphibia</taxon>
        <taxon>Batrachia</taxon>
        <taxon>Caudata</taxon>
        <taxon>Salamandroidea</taxon>
        <taxon>Salamandridae</taxon>
        <taxon>Pleurodelinae</taxon>
        <taxon>Pleurodeles</taxon>
    </lineage>
</organism>
<name>A0AAV7QMI7_PLEWA</name>
<evidence type="ECO:0000256" key="1">
    <source>
        <dbReference type="SAM" id="MobiDB-lite"/>
    </source>
</evidence>
<dbReference type="Proteomes" id="UP001066276">
    <property type="component" value="Chromosome 6"/>
</dbReference>
<proteinExistence type="predicted"/>
<dbReference type="EMBL" id="JANPWB010000010">
    <property type="protein sequence ID" value="KAJ1141689.1"/>
    <property type="molecule type" value="Genomic_DNA"/>
</dbReference>
<protein>
    <submittedName>
        <fullName evidence="2">Uncharacterized protein</fullName>
    </submittedName>
</protein>
<accession>A0AAV7QMI7</accession>
<evidence type="ECO:0000313" key="3">
    <source>
        <dbReference type="Proteomes" id="UP001066276"/>
    </source>
</evidence>
<keyword evidence="3" id="KW-1185">Reference proteome</keyword>
<reference evidence="2" key="1">
    <citation type="journal article" date="2022" name="bioRxiv">
        <title>Sequencing and chromosome-scale assembly of the giantPleurodeles waltlgenome.</title>
        <authorList>
            <person name="Brown T."/>
            <person name="Elewa A."/>
            <person name="Iarovenko S."/>
            <person name="Subramanian E."/>
            <person name="Araus A.J."/>
            <person name="Petzold A."/>
            <person name="Susuki M."/>
            <person name="Suzuki K.-i.T."/>
            <person name="Hayashi T."/>
            <person name="Toyoda A."/>
            <person name="Oliveira C."/>
            <person name="Osipova E."/>
            <person name="Leigh N.D."/>
            <person name="Simon A."/>
            <person name="Yun M.H."/>
        </authorList>
    </citation>
    <scope>NUCLEOTIDE SEQUENCE</scope>
    <source>
        <strain evidence="2">20211129_DDA</strain>
        <tissue evidence="2">Liver</tissue>
    </source>
</reference>
<comment type="caution">
    <text evidence="2">The sequence shown here is derived from an EMBL/GenBank/DDBJ whole genome shotgun (WGS) entry which is preliminary data.</text>
</comment>
<sequence>MSALRWTAIFAYTDWGRQRFWCSEAPSPCAHVHVAGPHSAAPQQPVKPFQSQDTCRPAARRASPTSLDIFKEELLAAVR</sequence>
<evidence type="ECO:0000313" key="2">
    <source>
        <dbReference type="EMBL" id="KAJ1141689.1"/>
    </source>
</evidence>
<feature type="region of interest" description="Disordered" evidence="1">
    <location>
        <begin position="36"/>
        <end position="55"/>
    </location>
</feature>